<keyword evidence="9" id="KW-0067">ATP-binding</keyword>
<dbReference type="Gene3D" id="1.10.287.130">
    <property type="match status" value="1"/>
</dbReference>
<keyword evidence="8 12" id="KW-0418">Kinase</keyword>
<feature type="transmembrane region" description="Helical" evidence="10">
    <location>
        <begin position="67"/>
        <end position="85"/>
    </location>
</feature>
<evidence type="ECO:0000256" key="4">
    <source>
        <dbReference type="ARBA" id="ARBA00022475"/>
    </source>
</evidence>
<dbReference type="InterPro" id="IPR036890">
    <property type="entry name" value="HATPase_C_sf"/>
</dbReference>
<evidence type="ECO:0000313" key="12">
    <source>
        <dbReference type="EMBL" id="TDK26245.1"/>
    </source>
</evidence>
<evidence type="ECO:0000313" key="13">
    <source>
        <dbReference type="Proteomes" id="UP000294796"/>
    </source>
</evidence>
<dbReference type="CDD" id="cd00082">
    <property type="entry name" value="HisKA"/>
    <property type="match status" value="1"/>
</dbReference>
<dbReference type="EC" id="2.7.13.3" evidence="3"/>
<proteinExistence type="predicted"/>
<dbReference type="EMBL" id="SMTF01000003">
    <property type="protein sequence ID" value="TDK26245.1"/>
    <property type="molecule type" value="Genomic_DNA"/>
</dbReference>
<evidence type="ECO:0000256" key="6">
    <source>
        <dbReference type="ARBA" id="ARBA00022679"/>
    </source>
</evidence>
<dbReference type="PRINTS" id="PR00344">
    <property type="entry name" value="BCTRLSENSOR"/>
</dbReference>
<comment type="caution">
    <text evidence="12">The sequence shown here is derived from an EMBL/GenBank/DDBJ whole genome shotgun (WGS) entry which is preliminary data.</text>
</comment>
<keyword evidence="5" id="KW-0597">Phosphoprotein</keyword>
<dbReference type="SUPFAM" id="SSF47384">
    <property type="entry name" value="Homodimeric domain of signal transducing histidine kinase"/>
    <property type="match status" value="1"/>
</dbReference>
<protein>
    <recommendedName>
        <fullName evidence="3">histidine kinase</fullName>
        <ecNumber evidence="3">2.7.13.3</ecNumber>
    </recommendedName>
</protein>
<evidence type="ECO:0000256" key="1">
    <source>
        <dbReference type="ARBA" id="ARBA00000085"/>
    </source>
</evidence>
<dbReference type="InterPro" id="IPR003594">
    <property type="entry name" value="HATPase_dom"/>
</dbReference>
<dbReference type="PROSITE" id="PS50109">
    <property type="entry name" value="HIS_KIN"/>
    <property type="match status" value="1"/>
</dbReference>
<feature type="transmembrane region" description="Helical" evidence="10">
    <location>
        <begin position="40"/>
        <end position="61"/>
    </location>
</feature>
<dbReference type="Pfam" id="PF25323">
    <property type="entry name" value="6TM_PilS"/>
    <property type="match status" value="1"/>
</dbReference>
<dbReference type="OrthoDB" id="9785252at2"/>
<dbReference type="SUPFAM" id="SSF55874">
    <property type="entry name" value="ATPase domain of HSP90 chaperone/DNA topoisomerase II/histidine kinase"/>
    <property type="match status" value="1"/>
</dbReference>
<keyword evidence="4" id="KW-1003">Cell membrane</keyword>
<feature type="domain" description="Histidine kinase" evidence="11">
    <location>
        <begin position="230"/>
        <end position="437"/>
    </location>
</feature>
<feature type="transmembrane region" description="Helical" evidence="10">
    <location>
        <begin position="142"/>
        <end position="163"/>
    </location>
</feature>
<dbReference type="InterPro" id="IPR036097">
    <property type="entry name" value="HisK_dim/P_sf"/>
</dbReference>
<keyword evidence="7" id="KW-0547">Nucleotide-binding</keyword>
<dbReference type="Proteomes" id="UP000294796">
    <property type="component" value="Unassembled WGS sequence"/>
</dbReference>
<dbReference type="RefSeq" id="WP_133321277.1">
    <property type="nucleotide sequence ID" value="NZ_SMTF01000003.1"/>
</dbReference>
<feature type="transmembrane region" description="Helical" evidence="10">
    <location>
        <begin position="118"/>
        <end position="135"/>
    </location>
</feature>
<keyword evidence="13" id="KW-1185">Reference proteome</keyword>
<feature type="transmembrane region" description="Helical" evidence="10">
    <location>
        <begin position="92"/>
        <end position="112"/>
    </location>
</feature>
<reference evidence="12 13" key="1">
    <citation type="submission" date="2019-03" db="EMBL/GenBank/DDBJ databases">
        <title>Luteimonas zhaokaii sp.nov., isolated from the rectal contents of Plateau pika in Yushu, Qinghai Province, China.</title>
        <authorList>
            <person name="Zhang G."/>
        </authorList>
    </citation>
    <scope>NUCLEOTIDE SEQUENCE [LARGE SCALE GENOMIC DNA]</scope>
    <source>
        <strain evidence="12 13">B9</strain>
    </source>
</reference>
<dbReference type="InterPro" id="IPR050980">
    <property type="entry name" value="2C_sensor_his_kinase"/>
</dbReference>
<evidence type="ECO:0000256" key="2">
    <source>
        <dbReference type="ARBA" id="ARBA00004651"/>
    </source>
</evidence>
<dbReference type="InterPro" id="IPR003661">
    <property type="entry name" value="HisK_dim/P_dom"/>
</dbReference>
<comment type="catalytic activity">
    <reaction evidence="1">
        <text>ATP + protein L-histidine = ADP + protein N-phospho-L-histidine.</text>
        <dbReference type="EC" id="2.7.13.3"/>
    </reaction>
</comment>
<dbReference type="GO" id="GO:0005886">
    <property type="term" value="C:plasma membrane"/>
    <property type="evidence" value="ECO:0007669"/>
    <property type="project" value="UniProtKB-SubCell"/>
</dbReference>
<keyword evidence="10" id="KW-0472">Membrane</keyword>
<evidence type="ECO:0000256" key="7">
    <source>
        <dbReference type="ARBA" id="ARBA00022741"/>
    </source>
</evidence>
<dbReference type="SMART" id="SM00387">
    <property type="entry name" value="HATPase_c"/>
    <property type="match status" value="1"/>
</dbReference>
<evidence type="ECO:0000256" key="5">
    <source>
        <dbReference type="ARBA" id="ARBA00022553"/>
    </source>
</evidence>
<sequence length="450" mass="47900">MATPPDAAETTADILPRSRMSGGQAQAGLRNMQQLIQLRWIAVVGQVAAILVVHYGIGIALPLRPMLVVLAALAAFNLLSMAWLLRRPRVTNTALLVALLVDVLSLAVQLYLSGGIGNPFVFLFALQVAVGTVLLRPPANWLLAAAAACCAIALAVFPGPIDLPADPSRGVADPYVQGLLICLLLVATLLVVFISRIGRILRERDAHVAELRQRAAEEEHVVRMGLLASGAAHELGTPLSTLSVILGDWRHLPTFESDPELLGDVAEMQAQVTRCKSIVTNILLAAGETRGEAPEATTLHQFLDGLVADWRVSRASDVLVYRNACDEDPWIVADTGLRQMVFNVLDNALEASPARVELNAHCRDGALVIEVVDEGAGFSPDILERLGAPYNSSKGRPGGGLGLFLSVNVARTLGGHLTARNRARGGAVVTVTLPLSAWSIEDVEEPGDDD</sequence>
<accession>A0A4R5TYF9</accession>
<organism evidence="12 13">
    <name type="scientific">Luteimonas aestuarii</name>
    <dbReference type="NCBI Taxonomy" id="453837"/>
    <lineage>
        <taxon>Bacteria</taxon>
        <taxon>Pseudomonadati</taxon>
        <taxon>Pseudomonadota</taxon>
        <taxon>Gammaproteobacteria</taxon>
        <taxon>Lysobacterales</taxon>
        <taxon>Lysobacteraceae</taxon>
        <taxon>Luteimonas</taxon>
    </lineage>
</organism>
<dbReference type="GO" id="GO:0005524">
    <property type="term" value="F:ATP binding"/>
    <property type="evidence" value="ECO:0007669"/>
    <property type="project" value="UniProtKB-KW"/>
</dbReference>
<dbReference type="GO" id="GO:0000155">
    <property type="term" value="F:phosphorelay sensor kinase activity"/>
    <property type="evidence" value="ECO:0007669"/>
    <property type="project" value="InterPro"/>
</dbReference>
<gene>
    <name evidence="12" type="ORF">E2F46_06515</name>
</gene>
<feature type="transmembrane region" description="Helical" evidence="10">
    <location>
        <begin position="175"/>
        <end position="194"/>
    </location>
</feature>
<dbReference type="Gene3D" id="3.30.565.10">
    <property type="entry name" value="Histidine kinase-like ATPase, C-terminal domain"/>
    <property type="match status" value="1"/>
</dbReference>
<keyword evidence="10" id="KW-0812">Transmembrane</keyword>
<name>A0A4R5TYF9_9GAMM</name>
<dbReference type="PANTHER" id="PTHR44936">
    <property type="entry name" value="SENSOR PROTEIN CREC"/>
    <property type="match status" value="1"/>
</dbReference>
<evidence type="ECO:0000256" key="10">
    <source>
        <dbReference type="SAM" id="Phobius"/>
    </source>
</evidence>
<dbReference type="InterPro" id="IPR005467">
    <property type="entry name" value="His_kinase_dom"/>
</dbReference>
<evidence type="ECO:0000256" key="8">
    <source>
        <dbReference type="ARBA" id="ARBA00022777"/>
    </source>
</evidence>
<comment type="subcellular location">
    <subcellularLocation>
        <location evidence="2">Cell membrane</location>
        <topology evidence="2">Multi-pass membrane protein</topology>
    </subcellularLocation>
</comment>
<dbReference type="AlphaFoldDB" id="A0A4R5TYF9"/>
<evidence type="ECO:0000256" key="3">
    <source>
        <dbReference type="ARBA" id="ARBA00012438"/>
    </source>
</evidence>
<dbReference type="InterPro" id="IPR004358">
    <property type="entry name" value="Sig_transdc_His_kin-like_C"/>
</dbReference>
<evidence type="ECO:0000259" key="11">
    <source>
        <dbReference type="PROSITE" id="PS50109"/>
    </source>
</evidence>
<keyword evidence="6" id="KW-0808">Transferase</keyword>
<dbReference type="PANTHER" id="PTHR44936:SF10">
    <property type="entry name" value="SENSOR PROTEIN RSTB"/>
    <property type="match status" value="1"/>
</dbReference>
<keyword evidence="10" id="KW-1133">Transmembrane helix</keyword>
<dbReference type="Pfam" id="PF02518">
    <property type="entry name" value="HATPase_c"/>
    <property type="match status" value="1"/>
</dbReference>
<evidence type="ECO:0000256" key="9">
    <source>
        <dbReference type="ARBA" id="ARBA00022840"/>
    </source>
</evidence>